<dbReference type="EMBL" id="JAVREH010000061">
    <property type="protein sequence ID" value="MDT0263955.1"/>
    <property type="molecule type" value="Genomic_DNA"/>
</dbReference>
<sequence length="47" mass="5593">MTSKVWFITGTSRGFGREWTIIAEKDYESRLATWREWQRVSQLAQGE</sequence>
<dbReference type="RefSeq" id="WP_311425098.1">
    <property type="nucleotide sequence ID" value="NZ_JAVREH010000061.1"/>
</dbReference>
<keyword evidence="2" id="KW-1185">Reference proteome</keyword>
<evidence type="ECO:0000313" key="2">
    <source>
        <dbReference type="Proteomes" id="UP001183176"/>
    </source>
</evidence>
<evidence type="ECO:0008006" key="3">
    <source>
        <dbReference type="Google" id="ProtNLM"/>
    </source>
</evidence>
<gene>
    <name evidence="1" type="ORF">RM423_21505</name>
</gene>
<protein>
    <recommendedName>
        <fullName evidence="3">Short-chain dehydrogenase</fullName>
    </recommendedName>
</protein>
<proteinExistence type="predicted"/>
<comment type="caution">
    <text evidence="1">The sequence shown here is derived from an EMBL/GenBank/DDBJ whole genome shotgun (WGS) entry which is preliminary data.</text>
</comment>
<name>A0ABU2JG35_9ACTN</name>
<evidence type="ECO:0000313" key="1">
    <source>
        <dbReference type="EMBL" id="MDT0263955.1"/>
    </source>
</evidence>
<accession>A0ABU2JG35</accession>
<organism evidence="1 2">
    <name type="scientific">Jatrophihabitans lederbergiae</name>
    <dbReference type="NCBI Taxonomy" id="3075547"/>
    <lineage>
        <taxon>Bacteria</taxon>
        <taxon>Bacillati</taxon>
        <taxon>Actinomycetota</taxon>
        <taxon>Actinomycetes</taxon>
        <taxon>Jatrophihabitantales</taxon>
        <taxon>Jatrophihabitantaceae</taxon>
        <taxon>Jatrophihabitans</taxon>
    </lineage>
</organism>
<dbReference type="Proteomes" id="UP001183176">
    <property type="component" value="Unassembled WGS sequence"/>
</dbReference>
<reference evidence="2" key="1">
    <citation type="submission" date="2023-07" db="EMBL/GenBank/DDBJ databases">
        <title>30 novel species of actinomycetes from the DSMZ collection.</title>
        <authorList>
            <person name="Nouioui I."/>
        </authorList>
    </citation>
    <scope>NUCLEOTIDE SEQUENCE [LARGE SCALE GENOMIC DNA]</scope>
    <source>
        <strain evidence="2">DSM 44399</strain>
    </source>
</reference>